<evidence type="ECO:0000256" key="4">
    <source>
        <dbReference type="ARBA" id="ARBA00023163"/>
    </source>
</evidence>
<dbReference type="PROSITE" id="PS00463">
    <property type="entry name" value="ZN2_CY6_FUNGAL_1"/>
    <property type="match status" value="1"/>
</dbReference>
<dbReference type="AlphaFoldDB" id="A0A4R8QLZ2"/>
<dbReference type="PANTHER" id="PTHR31845:SF10">
    <property type="entry name" value="ZN(II)2CYS6 TRANSCRIPTION FACTOR (EUROFUNG)"/>
    <property type="match status" value="1"/>
</dbReference>
<name>A0A4R8QLZ2_9PEZI</name>
<dbReference type="EMBL" id="QAPG01000044">
    <property type="protein sequence ID" value="TDZ35163.1"/>
    <property type="molecule type" value="Genomic_DNA"/>
</dbReference>
<evidence type="ECO:0000256" key="1">
    <source>
        <dbReference type="ARBA" id="ARBA00004123"/>
    </source>
</evidence>
<evidence type="ECO:0000313" key="9">
    <source>
        <dbReference type="Proteomes" id="UP000295083"/>
    </source>
</evidence>
<evidence type="ECO:0000259" key="7">
    <source>
        <dbReference type="PROSITE" id="PS00463"/>
    </source>
</evidence>
<comment type="caution">
    <text evidence="8">The sequence shown here is derived from an EMBL/GenBank/DDBJ whole genome shotgun (WGS) entry which is preliminary data.</text>
</comment>
<evidence type="ECO:0000256" key="6">
    <source>
        <dbReference type="SAM" id="MobiDB-lite"/>
    </source>
</evidence>
<organism evidence="8 9">
    <name type="scientific">Colletotrichum spinosum</name>
    <dbReference type="NCBI Taxonomy" id="1347390"/>
    <lineage>
        <taxon>Eukaryota</taxon>
        <taxon>Fungi</taxon>
        <taxon>Dikarya</taxon>
        <taxon>Ascomycota</taxon>
        <taxon>Pezizomycotina</taxon>
        <taxon>Sordariomycetes</taxon>
        <taxon>Hypocreomycetidae</taxon>
        <taxon>Glomerellales</taxon>
        <taxon>Glomerellaceae</taxon>
        <taxon>Colletotrichum</taxon>
        <taxon>Colletotrichum orbiculare species complex</taxon>
    </lineage>
</organism>
<dbReference type="InterPro" id="IPR001138">
    <property type="entry name" value="Zn2Cys6_DnaBD"/>
</dbReference>
<dbReference type="GO" id="GO:0005634">
    <property type="term" value="C:nucleus"/>
    <property type="evidence" value="ECO:0007669"/>
    <property type="project" value="UniProtKB-SubCell"/>
</dbReference>
<dbReference type="Proteomes" id="UP000295083">
    <property type="component" value="Unassembled WGS sequence"/>
</dbReference>
<dbReference type="GO" id="GO:0000981">
    <property type="term" value="F:DNA-binding transcription factor activity, RNA polymerase II-specific"/>
    <property type="evidence" value="ECO:0007669"/>
    <property type="project" value="InterPro"/>
</dbReference>
<accession>A0A4R8QLZ2</accession>
<feature type="region of interest" description="Disordered" evidence="6">
    <location>
        <begin position="291"/>
        <end position="332"/>
    </location>
</feature>
<keyword evidence="3" id="KW-0238">DNA-binding</keyword>
<evidence type="ECO:0000256" key="3">
    <source>
        <dbReference type="ARBA" id="ARBA00023125"/>
    </source>
</evidence>
<dbReference type="InterPro" id="IPR036864">
    <property type="entry name" value="Zn2-C6_fun-type_DNA-bd_sf"/>
</dbReference>
<keyword evidence="9" id="KW-1185">Reference proteome</keyword>
<keyword evidence="5" id="KW-0539">Nucleus</keyword>
<feature type="compositionally biased region" description="Pro residues" evidence="6">
    <location>
        <begin position="292"/>
        <end position="303"/>
    </location>
</feature>
<evidence type="ECO:0000313" key="8">
    <source>
        <dbReference type="EMBL" id="TDZ35163.1"/>
    </source>
</evidence>
<dbReference type="GO" id="GO:0008270">
    <property type="term" value="F:zinc ion binding"/>
    <property type="evidence" value="ECO:0007669"/>
    <property type="project" value="InterPro"/>
</dbReference>
<evidence type="ECO:0000256" key="5">
    <source>
        <dbReference type="ARBA" id="ARBA00023242"/>
    </source>
</evidence>
<sequence>MDQTQTARPGSPPRRLRACVPCTRAKARCNFREENTGRHVCDRCERLGVDCAAKTTKGVRKPRQLKPLMKCALLLGTARRGAARRGVGRARVASLEHQLATLVTRETGLVRAAPSSAPLPTPSSSSSSGSSTAADPGSPQPHPWPVQQQQQQQQQQRHGTGHDGPPPFGLTWSQAAFALDDFRNLFAPYFPFVTVDPCATPRRLLREKPFLFRTVVLVATPLPRSRTAEIHREILSHLGQRMLQEGEESLDLLQGLLVIIMWADIKYLHDEQITRLVYQALGFAHSLRLTKPPAPAPADPRTPPSSSLSQQQQQPDDCFSAKFPPSMTRRHTPEEQRALLGVVYAVTANSHHFGRRNPLARFAAAGGYVDACCDDLARSGDSAGDAVLVKTVKLMQLSVRIAELNEMCFPQQGGGGGGGGAGCVDGVLFEAQAAEIKRAADSIAAGLDPRDPLLSFLRMQYHSVLVDLHEPATRAATSTPLRRTACLLDCLSAARSYFDGLTALPAGSYLFRTSGLVSPAQTVVMITTRLLVLDVEGWDLASARVSFDFLAFSERVTRLCRDTVAAGAERMRRFAEETGTDVGSGSQGEARGGMCEELIEKMGWITNWYKARLQAEEGKATGGHVVVNRDLMEEIMRFWHWGPDAAGMPFFGGLLNPLDVSYDGI</sequence>
<feature type="region of interest" description="Disordered" evidence="6">
    <location>
        <begin position="111"/>
        <end position="167"/>
    </location>
</feature>
<comment type="subcellular location">
    <subcellularLocation>
        <location evidence="1">Nucleus</location>
    </subcellularLocation>
</comment>
<feature type="compositionally biased region" description="Low complexity" evidence="6">
    <location>
        <begin position="112"/>
        <end position="137"/>
    </location>
</feature>
<keyword evidence="4" id="KW-0804">Transcription</keyword>
<feature type="compositionally biased region" description="Low complexity" evidence="6">
    <location>
        <begin position="304"/>
        <end position="315"/>
    </location>
</feature>
<dbReference type="SUPFAM" id="SSF57701">
    <property type="entry name" value="Zn2/Cys6 DNA-binding domain"/>
    <property type="match status" value="1"/>
</dbReference>
<evidence type="ECO:0000256" key="2">
    <source>
        <dbReference type="ARBA" id="ARBA00023015"/>
    </source>
</evidence>
<dbReference type="CDD" id="cd00067">
    <property type="entry name" value="GAL4"/>
    <property type="match status" value="1"/>
</dbReference>
<gene>
    <name evidence="8" type="ORF">C8035_v009915</name>
</gene>
<feature type="compositionally biased region" description="Low complexity" evidence="6">
    <location>
        <begin position="147"/>
        <end position="156"/>
    </location>
</feature>
<dbReference type="GO" id="GO:0000976">
    <property type="term" value="F:transcription cis-regulatory region binding"/>
    <property type="evidence" value="ECO:0007669"/>
    <property type="project" value="TreeGrafter"/>
</dbReference>
<feature type="domain" description="Zn(2)-C6 fungal-type" evidence="7">
    <location>
        <begin position="18"/>
        <end position="51"/>
    </location>
</feature>
<reference evidence="8 9" key="1">
    <citation type="submission" date="2018-11" db="EMBL/GenBank/DDBJ databases">
        <title>Genome sequence and assembly of Colletotrichum spinosum.</title>
        <authorList>
            <person name="Gan P."/>
            <person name="Shirasu K."/>
        </authorList>
    </citation>
    <scope>NUCLEOTIDE SEQUENCE [LARGE SCALE GENOMIC DNA]</scope>
    <source>
        <strain evidence="8 9">CBS 515.97</strain>
    </source>
</reference>
<protein>
    <recommendedName>
        <fullName evidence="7">Zn(2)-C6 fungal-type domain-containing protein</fullName>
    </recommendedName>
</protein>
<dbReference type="InterPro" id="IPR051089">
    <property type="entry name" value="prtT"/>
</dbReference>
<proteinExistence type="predicted"/>
<dbReference type="PANTHER" id="PTHR31845">
    <property type="entry name" value="FINGER DOMAIN PROTEIN, PUTATIVE-RELATED"/>
    <property type="match status" value="1"/>
</dbReference>
<keyword evidence="2" id="KW-0805">Transcription regulation</keyword>